<dbReference type="AlphaFoldDB" id="A0A1V2BL53"/>
<gene>
    <name evidence="2" type="ORF">NCTC13038_05067</name>
</gene>
<protein>
    <submittedName>
        <fullName evidence="2">Uncharacterized conserved protein (Some members contain a von Willebrand factor type A (VWA) domain)</fullName>
    </submittedName>
</protein>
<dbReference type="Proteomes" id="UP000332594">
    <property type="component" value="Unassembled WGS sequence"/>
</dbReference>
<evidence type="ECO:0000259" key="1">
    <source>
        <dbReference type="Pfam" id="PF01882"/>
    </source>
</evidence>
<dbReference type="RefSeq" id="WP_076946609.1">
    <property type="nucleotide sequence ID" value="NZ_BJNO01000018.1"/>
</dbReference>
<organism evidence="2 3">
    <name type="scientific">Raoultella terrigena</name>
    <name type="common">Klebsiella terrigena</name>
    <dbReference type="NCBI Taxonomy" id="577"/>
    <lineage>
        <taxon>Bacteria</taxon>
        <taxon>Pseudomonadati</taxon>
        <taxon>Pseudomonadota</taxon>
        <taxon>Gammaproteobacteria</taxon>
        <taxon>Enterobacterales</taxon>
        <taxon>Enterobacteriaceae</taxon>
        <taxon>Klebsiella/Raoultella group</taxon>
        <taxon>Raoultella</taxon>
    </lineage>
</organism>
<sequence length="301" mass="33730">MAAELSIDRQALLDLAPLARLIANPPGQIPPGALSGERVSRQRGRGLNFDSLRRYQPGDDVRMIDWQATARLRSPWIRLYNEERERPVFLLVDQRLDMYFATRGQTKSVAAAKAAALLAWRCHHDGDRVGSLIFNDTTLALQKCRSPRSGLPAILDDLQRYNRLLPAQYPAEPDGSLSLAHILQRAAHAVPHGAWVAIVSDFHDLDARAQALLAHLRRRCEISAFIIFDDLHLRLPRSGSLAARYAGREANVSLSPALSHEIRQQITVRLAQQQRDLSRLGIKVNHLTVAQDLLRQLQKGI</sequence>
<dbReference type="PANTHER" id="PTHR33608:SF12">
    <property type="entry name" value="DUF58 DOMAIN-CONTAINING PROTEIN"/>
    <property type="match status" value="1"/>
</dbReference>
<dbReference type="OrthoDB" id="9812729at2"/>
<name>A0A1V2BL53_RAOTE</name>
<evidence type="ECO:0000313" key="2">
    <source>
        <dbReference type="EMBL" id="VFS85176.1"/>
    </source>
</evidence>
<dbReference type="InterPro" id="IPR002881">
    <property type="entry name" value="DUF58"/>
</dbReference>
<dbReference type="Pfam" id="PF01882">
    <property type="entry name" value="DUF58"/>
    <property type="match status" value="1"/>
</dbReference>
<proteinExistence type="predicted"/>
<reference evidence="2 3" key="1">
    <citation type="submission" date="2019-03" db="EMBL/GenBank/DDBJ databases">
        <authorList>
            <consortium name="Pathogen Informatics"/>
        </authorList>
    </citation>
    <scope>NUCLEOTIDE SEQUENCE [LARGE SCALE GENOMIC DNA]</scope>
    <source>
        <strain evidence="2 3">NCTC13038</strain>
    </source>
</reference>
<evidence type="ECO:0000313" key="3">
    <source>
        <dbReference type="Proteomes" id="UP000332594"/>
    </source>
</evidence>
<feature type="domain" description="DUF58" evidence="1">
    <location>
        <begin position="52"/>
        <end position="274"/>
    </location>
</feature>
<dbReference type="EMBL" id="CAADJG010000002">
    <property type="protein sequence ID" value="VFS85176.1"/>
    <property type="molecule type" value="Genomic_DNA"/>
</dbReference>
<dbReference type="PANTHER" id="PTHR33608">
    <property type="entry name" value="BLL2464 PROTEIN"/>
    <property type="match status" value="1"/>
</dbReference>
<accession>A0A1V2BL53</accession>